<feature type="transmembrane region" description="Helical" evidence="1">
    <location>
        <begin position="515"/>
        <end position="533"/>
    </location>
</feature>
<proteinExistence type="predicted"/>
<feature type="transmembrane region" description="Helical" evidence="1">
    <location>
        <begin position="433"/>
        <end position="452"/>
    </location>
</feature>
<evidence type="ECO:0008006" key="4">
    <source>
        <dbReference type="Google" id="ProtNLM"/>
    </source>
</evidence>
<feature type="transmembrane region" description="Helical" evidence="1">
    <location>
        <begin position="278"/>
        <end position="297"/>
    </location>
</feature>
<feature type="transmembrane region" description="Helical" evidence="1">
    <location>
        <begin position="623"/>
        <end position="645"/>
    </location>
</feature>
<dbReference type="Proteomes" id="UP000198727">
    <property type="component" value="Unassembled WGS sequence"/>
</dbReference>
<organism evidence="2 3">
    <name type="scientific">Amycolatopsis arida</name>
    <dbReference type="NCBI Taxonomy" id="587909"/>
    <lineage>
        <taxon>Bacteria</taxon>
        <taxon>Bacillati</taxon>
        <taxon>Actinomycetota</taxon>
        <taxon>Actinomycetes</taxon>
        <taxon>Pseudonocardiales</taxon>
        <taxon>Pseudonocardiaceae</taxon>
        <taxon>Amycolatopsis</taxon>
    </lineage>
</organism>
<protein>
    <recommendedName>
        <fullName evidence="4">Phospholipase A2</fullName>
    </recommendedName>
</protein>
<feature type="transmembrane region" description="Helical" evidence="1">
    <location>
        <begin position="357"/>
        <end position="377"/>
    </location>
</feature>
<dbReference type="SUPFAM" id="SSF48619">
    <property type="entry name" value="Phospholipase A2, PLA2"/>
    <property type="match status" value="1"/>
</dbReference>
<evidence type="ECO:0000313" key="2">
    <source>
        <dbReference type="EMBL" id="SFP26819.1"/>
    </source>
</evidence>
<keyword evidence="3" id="KW-1185">Reference proteome</keyword>
<keyword evidence="1" id="KW-1133">Transmembrane helix</keyword>
<feature type="transmembrane region" description="Helical" evidence="1">
    <location>
        <begin position="318"/>
        <end position="337"/>
    </location>
</feature>
<dbReference type="STRING" id="587909.SAMN05421810_10277"/>
<dbReference type="Gene3D" id="1.20.90.10">
    <property type="entry name" value="Phospholipase A2 domain"/>
    <property type="match status" value="1"/>
</dbReference>
<feature type="transmembrane region" description="Helical" evidence="1">
    <location>
        <begin position="242"/>
        <end position="266"/>
    </location>
</feature>
<accession>A0A1I5NYE7</accession>
<feature type="transmembrane region" description="Helical" evidence="1">
    <location>
        <begin position="545"/>
        <end position="567"/>
    </location>
</feature>
<feature type="transmembrane region" description="Helical" evidence="1">
    <location>
        <begin position="595"/>
        <end position="617"/>
    </location>
</feature>
<feature type="transmembrane region" description="Helical" evidence="1">
    <location>
        <begin position="197"/>
        <end position="221"/>
    </location>
</feature>
<sequence length="722" mass="74860">MNRPPLPPRRPLWTSAWLLLLVLAVIGFGFVASRPAPSPRVPLDGDVAQAEQAVRALLTPGPRTTALDLLPADFTEVTGVRPGREPARDGTVRAVHADGGCSAPWGDDDTRWDYAVPCRSHDLGYDLLRYAAAKGTPLAPELREALDDRLSADMHATCGLNPRGSPDLCRAVASLYSAGLVVNSWHQRWGPPVGQPIAPMLCGLAMIGFLLTFRLRGWLHVRRQTPRRAPHPRPAPRPVSRWALLGVGGIVVLMLGESVVALARWAGAGEATLWPLTWLAQLGFVFFFAGGHANAAGWRAEVRAGGGYREYLAHRASWLLRPALVFAVVAFAVPVALELLGIPAGTTAAAMRIALHPLWLLGMYLLTVALTPVMLALHRRARWPTLLGTLGVVAGAELVGGTPAARYVGALGLALLAQQLAFAHADGRLPRRLLVPLGGAAAAGLAALAWSGGVPPLLLGTPGAAPVFAAPAGAVLLLGLTQLGALALLARPLAGLAHRPGATRAVAFALRAPMSLYLGFLTAMLLLIAVVYFPDRLGHGVAWLFQPRSVVALALLAGPAALVFWWFERHGVGHSGPRPVAPGAGRLGAPLSRAAAGLGIGYAMVGVFGLALTSLGADPEPSVLLGLSLDPIQSLLHLLLGVSLLQTVRTGASAAPVTWVLTALACVPPVLAATAGPAVDPLGLAVHGATALFAAAAVLATVLGARSAPMPTPATVPARTGG</sequence>
<dbReference type="GO" id="GO:0006644">
    <property type="term" value="P:phospholipid metabolic process"/>
    <property type="evidence" value="ECO:0007669"/>
    <property type="project" value="InterPro"/>
</dbReference>
<feature type="transmembrane region" description="Helical" evidence="1">
    <location>
        <begin position="472"/>
        <end position="494"/>
    </location>
</feature>
<dbReference type="AlphaFoldDB" id="A0A1I5NYE7"/>
<keyword evidence="1" id="KW-0812">Transmembrane</keyword>
<name>A0A1I5NYE7_9PSEU</name>
<feature type="transmembrane region" description="Helical" evidence="1">
    <location>
        <begin position="684"/>
        <end position="705"/>
    </location>
</feature>
<dbReference type="OrthoDB" id="3389925at2"/>
<dbReference type="GO" id="GO:0050482">
    <property type="term" value="P:arachidonate secretion"/>
    <property type="evidence" value="ECO:0007669"/>
    <property type="project" value="InterPro"/>
</dbReference>
<evidence type="ECO:0000313" key="3">
    <source>
        <dbReference type="Proteomes" id="UP000198727"/>
    </source>
</evidence>
<reference evidence="3" key="1">
    <citation type="submission" date="2016-10" db="EMBL/GenBank/DDBJ databases">
        <authorList>
            <person name="Varghese N."/>
            <person name="Submissions S."/>
        </authorList>
    </citation>
    <scope>NUCLEOTIDE SEQUENCE [LARGE SCALE GENOMIC DNA]</scope>
    <source>
        <strain evidence="3">CGMCC 4.5579</strain>
    </source>
</reference>
<keyword evidence="1" id="KW-0472">Membrane</keyword>
<dbReference type="EMBL" id="FOWW01000002">
    <property type="protein sequence ID" value="SFP26819.1"/>
    <property type="molecule type" value="Genomic_DNA"/>
</dbReference>
<dbReference type="RefSeq" id="WP_092528693.1">
    <property type="nucleotide sequence ID" value="NZ_FOWW01000002.1"/>
</dbReference>
<dbReference type="InterPro" id="IPR036444">
    <property type="entry name" value="PLipase_A2_dom_sf"/>
</dbReference>
<gene>
    <name evidence="2" type="ORF">SAMN05421810_10277</name>
</gene>
<feature type="transmembrane region" description="Helical" evidence="1">
    <location>
        <begin position="12"/>
        <end position="32"/>
    </location>
</feature>
<feature type="transmembrane region" description="Helical" evidence="1">
    <location>
        <begin position="657"/>
        <end position="678"/>
    </location>
</feature>
<dbReference type="GO" id="GO:0004623">
    <property type="term" value="F:phospholipase A2 activity"/>
    <property type="evidence" value="ECO:0007669"/>
    <property type="project" value="InterPro"/>
</dbReference>
<evidence type="ECO:0000256" key="1">
    <source>
        <dbReference type="SAM" id="Phobius"/>
    </source>
</evidence>